<feature type="domain" description="Outer membrane protein beta-barrel" evidence="5">
    <location>
        <begin position="410"/>
        <end position="820"/>
    </location>
</feature>
<evidence type="ECO:0000313" key="7">
    <source>
        <dbReference type="EMBL" id="RXK60687.1"/>
    </source>
</evidence>
<keyword evidence="2" id="KW-0472">Membrane</keyword>
<dbReference type="Pfam" id="PF07715">
    <property type="entry name" value="Plug"/>
    <property type="match status" value="1"/>
</dbReference>
<evidence type="ECO:0000259" key="5">
    <source>
        <dbReference type="Pfam" id="PF14905"/>
    </source>
</evidence>
<feature type="domain" description="TonB-dependent receptor plug" evidence="4">
    <location>
        <begin position="175"/>
        <end position="251"/>
    </location>
</feature>
<dbReference type="AlphaFoldDB" id="A0A4Q1CJX9"/>
<comment type="subcellular location">
    <subcellularLocation>
        <location evidence="1">Cell outer membrane</location>
    </subcellularLocation>
</comment>
<dbReference type="InterPro" id="IPR041700">
    <property type="entry name" value="OMP_b-brl_3"/>
</dbReference>
<dbReference type="Gene3D" id="2.170.130.10">
    <property type="entry name" value="TonB-dependent receptor, plug domain"/>
    <property type="match status" value="1"/>
</dbReference>
<evidence type="ECO:0000259" key="4">
    <source>
        <dbReference type="Pfam" id="PF07715"/>
    </source>
</evidence>
<keyword evidence="8" id="KW-1185">Reference proteome</keyword>
<name>A0A4Q1CJX9_9BACT</name>
<dbReference type="SUPFAM" id="SSF49464">
    <property type="entry name" value="Carboxypeptidase regulatory domain-like"/>
    <property type="match status" value="1"/>
</dbReference>
<comment type="caution">
    <text evidence="7">The sequence shown here is derived from an EMBL/GenBank/DDBJ whole genome shotgun (WGS) entry which is preliminary data.</text>
</comment>
<evidence type="ECO:0000256" key="3">
    <source>
        <dbReference type="ARBA" id="ARBA00023237"/>
    </source>
</evidence>
<keyword evidence="7" id="KW-0675">Receptor</keyword>
<organism evidence="7 8">
    <name type="scientific">Lacibacter luteus</name>
    <dbReference type="NCBI Taxonomy" id="2508719"/>
    <lineage>
        <taxon>Bacteria</taxon>
        <taxon>Pseudomonadati</taxon>
        <taxon>Bacteroidota</taxon>
        <taxon>Chitinophagia</taxon>
        <taxon>Chitinophagales</taxon>
        <taxon>Chitinophagaceae</taxon>
        <taxon>Lacibacter</taxon>
    </lineage>
</organism>
<dbReference type="InterPro" id="IPR036942">
    <property type="entry name" value="Beta-barrel_TonB_sf"/>
</dbReference>
<dbReference type="Gene3D" id="2.60.40.1120">
    <property type="entry name" value="Carboxypeptidase-like, regulatory domain"/>
    <property type="match status" value="1"/>
</dbReference>
<gene>
    <name evidence="7" type="ORF">ESA94_09500</name>
</gene>
<proteinExistence type="predicted"/>
<dbReference type="Pfam" id="PF17802">
    <property type="entry name" value="SpaA"/>
    <property type="match status" value="1"/>
</dbReference>
<dbReference type="PANTHER" id="PTHR40980">
    <property type="entry name" value="PLUG DOMAIN-CONTAINING PROTEIN"/>
    <property type="match status" value="1"/>
</dbReference>
<dbReference type="PANTHER" id="PTHR40980:SF4">
    <property type="entry name" value="TONB-DEPENDENT RECEPTOR-LIKE BETA-BARREL DOMAIN-CONTAINING PROTEIN"/>
    <property type="match status" value="1"/>
</dbReference>
<evidence type="ECO:0000313" key="8">
    <source>
        <dbReference type="Proteomes" id="UP000290204"/>
    </source>
</evidence>
<evidence type="ECO:0000256" key="1">
    <source>
        <dbReference type="ARBA" id="ARBA00004442"/>
    </source>
</evidence>
<dbReference type="SUPFAM" id="SSF56935">
    <property type="entry name" value="Porins"/>
    <property type="match status" value="1"/>
</dbReference>
<dbReference type="OrthoDB" id="905812at2"/>
<dbReference type="Gene3D" id="2.40.170.20">
    <property type="entry name" value="TonB-dependent receptor, beta-barrel domain"/>
    <property type="match status" value="1"/>
</dbReference>
<evidence type="ECO:0000256" key="2">
    <source>
        <dbReference type="ARBA" id="ARBA00023136"/>
    </source>
</evidence>
<dbReference type="EMBL" id="SDHW01000002">
    <property type="protein sequence ID" value="RXK60687.1"/>
    <property type="molecule type" value="Genomic_DNA"/>
</dbReference>
<evidence type="ECO:0000259" key="6">
    <source>
        <dbReference type="Pfam" id="PF17802"/>
    </source>
</evidence>
<dbReference type="Pfam" id="PF14905">
    <property type="entry name" value="OMP_b-brl_3"/>
    <property type="match status" value="1"/>
</dbReference>
<feature type="domain" description="SpaA-like prealbumin fold" evidence="6">
    <location>
        <begin position="59"/>
        <end position="126"/>
    </location>
</feature>
<dbReference type="GO" id="GO:0009279">
    <property type="term" value="C:cell outer membrane"/>
    <property type="evidence" value="ECO:0007669"/>
    <property type="project" value="UniProtKB-SubCell"/>
</dbReference>
<dbReference type="InterPro" id="IPR008969">
    <property type="entry name" value="CarboxyPept-like_regulatory"/>
</dbReference>
<keyword evidence="3" id="KW-0998">Cell outer membrane</keyword>
<dbReference type="InterPro" id="IPR037066">
    <property type="entry name" value="Plug_dom_sf"/>
</dbReference>
<dbReference type="InterPro" id="IPR041033">
    <property type="entry name" value="SpaA_PFL_dom_1"/>
</dbReference>
<sequence length="845" mass="94971">MQQCICTIILFEYFIYGSEYLLITGHMKNFTISLIISLLSFATTTAQTSVRGKITFKIFTNEQQPLANATAELLRSKDSALIKTALSDNSGTVELEQISSGSYIIRTSAVNYEKQFSTIVTVSEEQLSTSVADVVMKPSATQLKTIEVTGRKPFIQRLGDRIVVNVDNGVVNAGSSAFDVLERSPGILIDANDNLSMRGRSGVIIMIDGKPSPMSGADLVNYLRSLPANAIERIDLITNPSSKYDAAGNAGIIDIRMKKDQRFGTNGSITAGYGQGVYPKANGGINFNHRNKKMNLFGGYNYSYRKNLNNLLLDRNFFTNSGEFTGKDEKNNYTTIPGNLHTLRLGADFFPSKKTVVGFVINSNANMFDPANRNSSVVSDAYKQPVFTFRTQSKNHNENKNAVANINIKHSFDSTGRELTADLDLGYFGINNNSHVATSYYKLDGSSLQPDYVLDGLQDGVLRLATIKADYTHPFKNKARIDAGFKSSLVHADNDARFFDMSTGTPENDVNKTNHFYYDENINAAYVNFKKEYKKFDLQIGLRTENTNVKTRQVKGEVRWDSSYTQLFPSAFFNYKLKEDQTLGVSVSRRIDRPNYSQLNPFMFLIDVTTYSTGNPSLLPQFTWSYELSYTIKNINFTLGYSKTKNNQNIVITRFKDAFPNIPSDDNITVQIPVNLTSSDYYGLTVAAPVRINKWWNMMNNANIFYNHFNGNLSGTTLNNGKVVTNLSTNNSFTFGKGWTSELFANYNSGGQYGFMVMRPQWGVGAGVQKSLWKGKGQVRLNITDIFWTNLPKGTITYNNYIEYWKAYRETRVANLSFTYRFGNNKVQQARRRTTASEEERQRAQ</sequence>
<protein>
    <submittedName>
        <fullName evidence="7">TonB-dependent receptor</fullName>
    </submittedName>
</protein>
<accession>A0A4Q1CJX9</accession>
<dbReference type="InterPro" id="IPR012910">
    <property type="entry name" value="Plug_dom"/>
</dbReference>
<dbReference type="Proteomes" id="UP000290204">
    <property type="component" value="Unassembled WGS sequence"/>
</dbReference>
<reference evidence="7 8" key="1">
    <citation type="submission" date="2019-01" db="EMBL/GenBank/DDBJ databases">
        <title>Lacibacter sp. strain TTM-7.</title>
        <authorList>
            <person name="Chen W.-M."/>
        </authorList>
    </citation>
    <scope>NUCLEOTIDE SEQUENCE [LARGE SCALE GENOMIC DNA]</scope>
    <source>
        <strain evidence="7 8">TTM-7</strain>
    </source>
</reference>